<name>A0A937D843_9FLAO</name>
<proteinExistence type="predicted"/>
<keyword evidence="2" id="KW-1185">Reference proteome</keyword>
<dbReference type="AlphaFoldDB" id="A0A937D843"/>
<evidence type="ECO:0000313" key="1">
    <source>
        <dbReference type="EMBL" id="MBL0682347.1"/>
    </source>
</evidence>
<dbReference type="EMBL" id="JAERQJ010000001">
    <property type="protein sequence ID" value="MBL0682347.1"/>
    <property type="molecule type" value="Genomic_DNA"/>
</dbReference>
<organism evidence="1 2">
    <name type="scientific">Aquimarina mytili</name>
    <dbReference type="NCBI Taxonomy" id="874423"/>
    <lineage>
        <taxon>Bacteria</taxon>
        <taxon>Pseudomonadati</taxon>
        <taxon>Bacteroidota</taxon>
        <taxon>Flavobacteriia</taxon>
        <taxon>Flavobacteriales</taxon>
        <taxon>Flavobacteriaceae</taxon>
        <taxon>Aquimarina</taxon>
    </lineage>
</organism>
<gene>
    <name evidence="1" type="ORF">JJQ60_02350</name>
</gene>
<comment type="caution">
    <text evidence="1">The sequence shown here is derived from an EMBL/GenBank/DDBJ whole genome shotgun (WGS) entry which is preliminary data.</text>
</comment>
<evidence type="ECO:0000313" key="2">
    <source>
        <dbReference type="Proteomes" id="UP000651057"/>
    </source>
</evidence>
<accession>A0A937D843</accession>
<sequence>MIRTMLFFISLISLAIFPTQEINQIRQLEGVYQGQVEGGYSFCYKTASGFERILVFNEVLSVILEKYPLHIDKHVGENFIISFTKNIIIEGKKNREVSTVLRLQKLVPGQHIRK</sequence>
<protein>
    <submittedName>
        <fullName evidence="1">Uncharacterized protein</fullName>
    </submittedName>
</protein>
<dbReference type="RefSeq" id="WP_201916329.1">
    <property type="nucleotide sequence ID" value="NZ_BAABAX010000001.1"/>
</dbReference>
<reference evidence="1" key="1">
    <citation type="submission" date="2021-01" db="EMBL/GenBank/DDBJ databases">
        <authorList>
            <person name="Zhong Y.L."/>
        </authorList>
    </citation>
    <scope>NUCLEOTIDE SEQUENCE</scope>
    <source>
        <strain evidence="1">KCTC 23302</strain>
    </source>
</reference>
<dbReference type="Proteomes" id="UP000651057">
    <property type="component" value="Unassembled WGS sequence"/>
</dbReference>